<dbReference type="InterPro" id="IPR043767">
    <property type="entry name" value="DUF5713"/>
</dbReference>
<dbReference type="Proteomes" id="UP000549343">
    <property type="component" value="Unassembled WGS sequence"/>
</dbReference>
<comment type="caution">
    <text evidence="2">The sequence shown here is derived from an EMBL/GenBank/DDBJ whole genome shotgun (WGS) entry which is preliminary data.</text>
</comment>
<evidence type="ECO:0000313" key="3">
    <source>
        <dbReference type="Proteomes" id="UP000549343"/>
    </source>
</evidence>
<dbReference type="Pfam" id="PF18977">
    <property type="entry name" value="DUF5713"/>
    <property type="match status" value="1"/>
</dbReference>
<accession>A0A7W7I892</accession>
<organism evidence="2 3">
    <name type="scientific">Actinomadura livida</name>
    <dbReference type="NCBI Taxonomy" id="79909"/>
    <lineage>
        <taxon>Bacteria</taxon>
        <taxon>Bacillati</taxon>
        <taxon>Actinomycetota</taxon>
        <taxon>Actinomycetes</taxon>
        <taxon>Streptosporangiales</taxon>
        <taxon>Thermomonosporaceae</taxon>
        <taxon>Actinomadura</taxon>
    </lineage>
</organism>
<sequence length="146" mass="15966">MLVTSGLAYMASSLSLVSCMIGASVLLRGWGRAMPVTNEQVAGHVFLQQMYSDSYFPDHVVDKGSAILMRLCERIEAEQPSDLDALYALTHAATEEFNSLDAEFAAAGSEIETVAREVIAENFWFVASAYGFTDADAEKLIATRDW</sequence>
<dbReference type="RefSeq" id="WP_229808618.1">
    <property type="nucleotide sequence ID" value="NZ_BAAAHD010000002.1"/>
</dbReference>
<keyword evidence="1" id="KW-0812">Transmembrane</keyword>
<name>A0A7W7I892_9ACTN</name>
<feature type="transmembrane region" description="Helical" evidence="1">
    <location>
        <begin position="6"/>
        <end position="27"/>
    </location>
</feature>
<reference evidence="2 3" key="1">
    <citation type="submission" date="2020-08" db="EMBL/GenBank/DDBJ databases">
        <title>Sequencing the genomes of 1000 actinobacteria strains.</title>
        <authorList>
            <person name="Klenk H.-P."/>
        </authorList>
    </citation>
    <scope>NUCLEOTIDE SEQUENCE [LARGE SCALE GENOMIC DNA]</scope>
    <source>
        <strain evidence="2 3">DSM 44772</strain>
    </source>
</reference>
<dbReference type="EMBL" id="JACHMV010000001">
    <property type="protein sequence ID" value="MBB4772347.1"/>
    <property type="molecule type" value="Genomic_DNA"/>
</dbReference>
<keyword evidence="1" id="KW-1133">Transmembrane helix</keyword>
<keyword evidence="1" id="KW-0472">Membrane</keyword>
<evidence type="ECO:0000313" key="2">
    <source>
        <dbReference type="EMBL" id="MBB4772347.1"/>
    </source>
</evidence>
<dbReference type="AlphaFoldDB" id="A0A7W7I892"/>
<proteinExistence type="predicted"/>
<evidence type="ECO:0000256" key="1">
    <source>
        <dbReference type="SAM" id="Phobius"/>
    </source>
</evidence>
<gene>
    <name evidence="2" type="ORF">F4557_000765</name>
</gene>
<protein>
    <submittedName>
        <fullName evidence="2">Uncharacterized protein</fullName>
    </submittedName>
</protein>